<feature type="transmembrane region" description="Helical" evidence="2">
    <location>
        <begin position="37"/>
        <end position="60"/>
    </location>
</feature>
<protein>
    <submittedName>
        <fullName evidence="3">Uncharacterized protein</fullName>
    </submittedName>
</protein>
<evidence type="ECO:0000256" key="2">
    <source>
        <dbReference type="SAM" id="Phobius"/>
    </source>
</evidence>
<sequence>MSRSKNNKTQKKDGNHRAETKEERMVRLKEQAEAREACFKILPMILGGVLIFMLMFGLYVNNVPPKERKTQQVTPTEEQIRMAQEAMKDGSFMAAMNDAGSTAKTEDEEPPAEAPDLSSLQDDAGSDEHVEL</sequence>
<dbReference type="AlphaFoldDB" id="A0A9N8DHJ8"/>
<reference evidence="3" key="1">
    <citation type="submission" date="2020-06" db="EMBL/GenBank/DDBJ databases">
        <authorList>
            <consortium name="Plant Systems Biology data submission"/>
        </authorList>
    </citation>
    <scope>NUCLEOTIDE SEQUENCE</scope>
    <source>
        <strain evidence="3">D6</strain>
    </source>
</reference>
<name>A0A9N8DHJ8_9STRA</name>
<evidence type="ECO:0000313" key="3">
    <source>
        <dbReference type="EMBL" id="CAB9500864.1"/>
    </source>
</evidence>
<dbReference type="EMBL" id="CAICTM010000092">
    <property type="protein sequence ID" value="CAB9500864.1"/>
    <property type="molecule type" value="Genomic_DNA"/>
</dbReference>
<keyword evidence="4" id="KW-1185">Reference proteome</keyword>
<keyword evidence="2" id="KW-0472">Membrane</keyword>
<gene>
    <name evidence="3" type="ORF">SEMRO_93_G048760.1</name>
</gene>
<keyword evidence="2" id="KW-0812">Transmembrane</keyword>
<organism evidence="3 4">
    <name type="scientific">Seminavis robusta</name>
    <dbReference type="NCBI Taxonomy" id="568900"/>
    <lineage>
        <taxon>Eukaryota</taxon>
        <taxon>Sar</taxon>
        <taxon>Stramenopiles</taxon>
        <taxon>Ochrophyta</taxon>
        <taxon>Bacillariophyta</taxon>
        <taxon>Bacillariophyceae</taxon>
        <taxon>Bacillariophycidae</taxon>
        <taxon>Naviculales</taxon>
        <taxon>Naviculaceae</taxon>
        <taxon>Seminavis</taxon>
    </lineage>
</organism>
<evidence type="ECO:0000256" key="1">
    <source>
        <dbReference type="SAM" id="MobiDB-lite"/>
    </source>
</evidence>
<comment type="caution">
    <text evidence="3">The sequence shown here is derived from an EMBL/GenBank/DDBJ whole genome shotgun (WGS) entry which is preliminary data.</text>
</comment>
<evidence type="ECO:0000313" key="4">
    <source>
        <dbReference type="Proteomes" id="UP001153069"/>
    </source>
</evidence>
<keyword evidence="2" id="KW-1133">Transmembrane helix</keyword>
<accession>A0A9N8DHJ8</accession>
<feature type="compositionally biased region" description="Basic and acidic residues" evidence="1">
    <location>
        <begin position="10"/>
        <end position="27"/>
    </location>
</feature>
<proteinExistence type="predicted"/>
<feature type="region of interest" description="Disordered" evidence="1">
    <location>
        <begin position="96"/>
        <end position="132"/>
    </location>
</feature>
<dbReference type="Proteomes" id="UP001153069">
    <property type="component" value="Unassembled WGS sequence"/>
</dbReference>
<feature type="region of interest" description="Disordered" evidence="1">
    <location>
        <begin position="1"/>
        <end position="27"/>
    </location>
</feature>